<keyword evidence="4" id="KW-1185">Reference proteome</keyword>
<dbReference type="Pfam" id="PF03577">
    <property type="entry name" value="Peptidase_C69"/>
    <property type="match status" value="1"/>
</dbReference>
<dbReference type="GO" id="GO:0006508">
    <property type="term" value="P:proteolysis"/>
    <property type="evidence" value="ECO:0007669"/>
    <property type="project" value="InterPro"/>
</dbReference>
<organism evidence="3 4">
    <name type="scientific">Triparma retinervis</name>
    <dbReference type="NCBI Taxonomy" id="2557542"/>
    <lineage>
        <taxon>Eukaryota</taxon>
        <taxon>Sar</taxon>
        <taxon>Stramenopiles</taxon>
        <taxon>Ochrophyta</taxon>
        <taxon>Bolidophyceae</taxon>
        <taxon>Parmales</taxon>
        <taxon>Triparmaceae</taxon>
        <taxon>Triparma</taxon>
    </lineage>
</organism>
<comment type="similarity">
    <text evidence="1">Belongs to the peptidase C69 family. Secernin subfamily.</text>
</comment>
<dbReference type="Proteomes" id="UP001165082">
    <property type="component" value="Unassembled WGS sequence"/>
</dbReference>
<dbReference type="PANTHER" id="PTHR12994">
    <property type="entry name" value="SECERNIN"/>
    <property type="match status" value="1"/>
</dbReference>
<dbReference type="AlphaFoldDB" id="A0A9W7FEC0"/>
<name>A0A9W7FEC0_9STRA</name>
<evidence type="ECO:0008006" key="5">
    <source>
        <dbReference type="Google" id="ProtNLM"/>
    </source>
</evidence>
<dbReference type="PANTHER" id="PTHR12994:SF17">
    <property type="entry name" value="LD30995P"/>
    <property type="match status" value="1"/>
</dbReference>
<sequence length="473" mass="51620">MVTHSNDGDGDVAGNIKKVPPSSYALPSNRSVSGGAIPQVTQTYGYFTEGYGVMNEWQVGLGESTCYGVYSPAGGMLNIVDLGQLCLERSQSAIECIEQMGSLASTYGYNDNAESLFVTDPLDAWVFHILPSSSRTSAVWVAKKIPASHVSTVMNAFIIRDVNLSSDLYSPNLESEASLLGWDASTPLDFSLLFSGADEAKCKYSSGRRVWQVYNTLSPSMPLSPTYPTYLESNYPVSHAPDQLVNASSLRALMRDTFEGTPYTLSTTPAGGPFSTPSRWVTDKLVSNETVCWERSISTFRSIVSFVAESRSWLPHPVGGVVHFTAHSARAGIFTTFNVGIKTIAPSYSSNSMGTLGRGSSAFWGARYLYNVVELHANLAIRIVREMQRNAEDVVGSNLTSFIDDAYVNGSVTLEDAQDMYNANADVNVARMWEMSDTVVMMYADGYCNGCGEGTRHIGYPQLWLDDVYEPLH</sequence>
<dbReference type="InterPro" id="IPR005322">
    <property type="entry name" value="Peptidase_C69"/>
</dbReference>
<comment type="caution">
    <text evidence="3">The sequence shown here is derived from an EMBL/GenBank/DDBJ whole genome shotgun (WGS) entry which is preliminary data.</text>
</comment>
<evidence type="ECO:0000256" key="1">
    <source>
        <dbReference type="ARBA" id="ARBA00005705"/>
    </source>
</evidence>
<proteinExistence type="inferred from homology"/>
<evidence type="ECO:0000313" key="3">
    <source>
        <dbReference type="EMBL" id="GMI10587.1"/>
    </source>
</evidence>
<accession>A0A9W7FEC0</accession>
<protein>
    <recommendedName>
        <fullName evidence="5">Dipeptidase</fullName>
    </recommendedName>
</protein>
<dbReference type="GO" id="GO:0070004">
    <property type="term" value="F:cysteine-type exopeptidase activity"/>
    <property type="evidence" value="ECO:0007669"/>
    <property type="project" value="InterPro"/>
</dbReference>
<feature type="region of interest" description="Disordered" evidence="2">
    <location>
        <begin position="1"/>
        <end position="21"/>
    </location>
</feature>
<dbReference type="GO" id="GO:0016805">
    <property type="term" value="F:dipeptidase activity"/>
    <property type="evidence" value="ECO:0007669"/>
    <property type="project" value="InterPro"/>
</dbReference>
<evidence type="ECO:0000256" key="2">
    <source>
        <dbReference type="SAM" id="MobiDB-lite"/>
    </source>
</evidence>
<reference evidence="3" key="1">
    <citation type="submission" date="2022-07" db="EMBL/GenBank/DDBJ databases">
        <title>Genome analysis of Parmales, a sister group of diatoms, reveals the evolutionary specialization of diatoms from phago-mixotrophs to photoautotrophs.</title>
        <authorList>
            <person name="Ban H."/>
            <person name="Sato S."/>
            <person name="Yoshikawa S."/>
            <person name="Kazumasa Y."/>
            <person name="Nakamura Y."/>
            <person name="Ichinomiya M."/>
            <person name="Saitoh K."/>
            <person name="Sato N."/>
            <person name="Blanc-Mathieu R."/>
            <person name="Endo H."/>
            <person name="Kuwata A."/>
            <person name="Ogata H."/>
        </authorList>
    </citation>
    <scope>NUCLEOTIDE SEQUENCE</scope>
</reference>
<dbReference type="EMBL" id="BRXZ01000382">
    <property type="protein sequence ID" value="GMI10587.1"/>
    <property type="molecule type" value="Genomic_DNA"/>
</dbReference>
<dbReference type="OrthoDB" id="5175656at2759"/>
<evidence type="ECO:0000313" key="4">
    <source>
        <dbReference type="Proteomes" id="UP001165082"/>
    </source>
</evidence>
<gene>
    <name evidence="3" type="ORF">TrRE_jg7520</name>
</gene>